<feature type="domain" description="GGDEF" evidence="7">
    <location>
        <begin position="227"/>
        <end position="358"/>
    </location>
</feature>
<dbReference type="EMBL" id="BJUX01000016">
    <property type="protein sequence ID" value="GEK89523.1"/>
    <property type="molecule type" value="Genomic_DNA"/>
</dbReference>
<organism evidence="9 10">
    <name type="scientific">Alkalibacterium putridalgicola</name>
    <dbReference type="NCBI Taxonomy" id="426703"/>
    <lineage>
        <taxon>Bacteria</taxon>
        <taxon>Bacillati</taxon>
        <taxon>Bacillota</taxon>
        <taxon>Bacilli</taxon>
        <taxon>Lactobacillales</taxon>
        <taxon>Carnobacteriaceae</taxon>
        <taxon>Alkalibacterium</taxon>
    </lineage>
</organism>
<dbReference type="AlphaFoldDB" id="A0A1H7U0T3"/>
<dbReference type="EMBL" id="FOBL01000015">
    <property type="protein sequence ID" value="SEL90308.1"/>
    <property type="molecule type" value="Genomic_DNA"/>
</dbReference>
<keyword evidence="11" id="KW-1185">Reference proteome</keyword>
<evidence type="ECO:0000313" key="10">
    <source>
        <dbReference type="Proteomes" id="UP000198548"/>
    </source>
</evidence>
<feature type="transmembrane region" description="Helical" evidence="6">
    <location>
        <begin position="68"/>
        <end position="91"/>
    </location>
</feature>
<evidence type="ECO:0000259" key="7">
    <source>
        <dbReference type="PROSITE" id="PS50887"/>
    </source>
</evidence>
<dbReference type="PANTHER" id="PTHR45138">
    <property type="entry name" value="REGULATORY COMPONENTS OF SENSORY TRANSDUCTION SYSTEM"/>
    <property type="match status" value="1"/>
</dbReference>
<dbReference type="PANTHER" id="PTHR45138:SF9">
    <property type="entry name" value="DIGUANYLATE CYCLASE DGCM-RELATED"/>
    <property type="match status" value="1"/>
</dbReference>
<protein>
    <submittedName>
        <fullName evidence="9">Diguanylate cyclase</fullName>
    </submittedName>
</protein>
<reference evidence="9 10" key="1">
    <citation type="submission" date="2016-10" db="EMBL/GenBank/DDBJ databases">
        <authorList>
            <person name="de Groot N.N."/>
        </authorList>
    </citation>
    <scope>NUCLEOTIDE SEQUENCE [LARGE SCALE GENOMIC DNA]</scope>
    <source>
        <strain evidence="9 10">DSM 19182</strain>
    </source>
</reference>
<dbReference type="GO" id="GO:0000155">
    <property type="term" value="F:phosphorelay sensor kinase activity"/>
    <property type="evidence" value="ECO:0007669"/>
    <property type="project" value="InterPro"/>
</dbReference>
<dbReference type="CDD" id="cd01949">
    <property type="entry name" value="GGDEF"/>
    <property type="match status" value="1"/>
</dbReference>
<evidence type="ECO:0000256" key="5">
    <source>
        <dbReference type="ARBA" id="ARBA00023136"/>
    </source>
</evidence>
<dbReference type="Pfam" id="PF00990">
    <property type="entry name" value="GGDEF"/>
    <property type="match status" value="1"/>
</dbReference>
<feature type="transmembrane region" description="Helical" evidence="6">
    <location>
        <begin position="34"/>
        <end position="56"/>
    </location>
</feature>
<sequence length="358" mass="40187">MGRDLFINFSIVISLIFIYMQVRWKSHKKSSIPGLSLTIDGLCGGLMGYLLMSFSIRVTSNTILDFRYVPIMLLVLFVGKRPALISSLIIALSRFQIGTGRSAVYAIHMAMVLLAGYIVLDQILKNEESMLKKGLFFTLYSNSVVTVFLIYLTDGINLAPLTLLFWVISTLAGMSAVYLVNYIRNSEYLFNKYQIESSTDFLTGLSNVRRFEDFWGKVSQDAQVNQESCALILLDIDHFKQTNDAYGHSAGDYVLVELGHILEEVIGKRGIAFRKGGEEFAVVLPKSDKAEAVRLAESIRMKVEQHHFITHNLVSIPVTVSLGVTVYPETINHLSDMIEMADVLLYKSKNDGRNRVSV</sequence>
<evidence type="ECO:0000313" key="11">
    <source>
        <dbReference type="Proteomes" id="UP000321425"/>
    </source>
</evidence>
<name>A0A1H7U0T3_9LACT</name>
<dbReference type="SUPFAM" id="SSF55073">
    <property type="entry name" value="Nucleotide cyclase"/>
    <property type="match status" value="1"/>
</dbReference>
<gene>
    <name evidence="8" type="primary">yhcK</name>
    <name evidence="8" type="ORF">APU01nite_15620</name>
    <name evidence="9" type="ORF">SAMN04488100_1156</name>
</gene>
<evidence type="ECO:0000256" key="4">
    <source>
        <dbReference type="ARBA" id="ARBA00022989"/>
    </source>
</evidence>
<dbReference type="GO" id="GO:1902201">
    <property type="term" value="P:negative regulation of bacterial-type flagellum-dependent cell motility"/>
    <property type="evidence" value="ECO:0007669"/>
    <property type="project" value="TreeGrafter"/>
</dbReference>
<dbReference type="Proteomes" id="UP000321425">
    <property type="component" value="Unassembled WGS sequence"/>
</dbReference>
<feature type="transmembrane region" description="Helical" evidence="6">
    <location>
        <begin position="135"/>
        <end position="152"/>
    </location>
</feature>
<dbReference type="SMART" id="SM00267">
    <property type="entry name" value="GGDEF"/>
    <property type="match status" value="1"/>
</dbReference>
<keyword evidence="4 6" id="KW-1133">Transmembrane helix</keyword>
<evidence type="ECO:0000313" key="9">
    <source>
        <dbReference type="EMBL" id="SEL90308.1"/>
    </source>
</evidence>
<dbReference type="InterPro" id="IPR029787">
    <property type="entry name" value="Nucleotide_cyclase"/>
</dbReference>
<reference evidence="8 11" key="2">
    <citation type="submission" date="2019-07" db="EMBL/GenBank/DDBJ databases">
        <title>Whole genome shotgun sequence of Alkalibacterium putridalgicola NBRC 103243.</title>
        <authorList>
            <person name="Hosoyama A."/>
            <person name="Uohara A."/>
            <person name="Ohji S."/>
            <person name="Ichikawa N."/>
        </authorList>
    </citation>
    <scope>NUCLEOTIDE SEQUENCE [LARGE SCALE GENOMIC DNA]</scope>
    <source>
        <strain evidence="8 11">NBRC 103243</strain>
    </source>
</reference>
<dbReference type="STRING" id="426703.SAMN04488100_1156"/>
<dbReference type="FunFam" id="3.30.70.270:FF:000001">
    <property type="entry name" value="Diguanylate cyclase domain protein"/>
    <property type="match status" value="1"/>
</dbReference>
<evidence type="ECO:0000256" key="3">
    <source>
        <dbReference type="ARBA" id="ARBA00022692"/>
    </source>
</evidence>
<dbReference type="RefSeq" id="WP_177165484.1">
    <property type="nucleotide sequence ID" value="NZ_BJUX01000016.1"/>
</dbReference>
<feature type="transmembrane region" description="Helical" evidence="6">
    <location>
        <begin position="103"/>
        <end position="120"/>
    </location>
</feature>
<feature type="transmembrane region" description="Helical" evidence="6">
    <location>
        <begin position="164"/>
        <end position="183"/>
    </location>
</feature>
<dbReference type="NCBIfam" id="TIGR00254">
    <property type="entry name" value="GGDEF"/>
    <property type="match status" value="1"/>
</dbReference>
<evidence type="ECO:0000313" key="8">
    <source>
        <dbReference type="EMBL" id="GEK89523.1"/>
    </source>
</evidence>
<dbReference type="GO" id="GO:0005886">
    <property type="term" value="C:plasma membrane"/>
    <property type="evidence" value="ECO:0007669"/>
    <property type="project" value="UniProtKB-SubCell"/>
</dbReference>
<dbReference type="Proteomes" id="UP000198548">
    <property type="component" value="Unassembled WGS sequence"/>
</dbReference>
<comment type="subcellular location">
    <subcellularLocation>
        <location evidence="1">Cell membrane</location>
        <topology evidence="1">Multi-pass membrane protein</topology>
    </subcellularLocation>
</comment>
<accession>A0A1H7U0T3</accession>
<dbReference type="Pfam" id="PF07694">
    <property type="entry name" value="5TM-5TMR_LYT"/>
    <property type="match status" value="1"/>
</dbReference>
<evidence type="ECO:0000256" key="1">
    <source>
        <dbReference type="ARBA" id="ARBA00004651"/>
    </source>
</evidence>
<dbReference type="PROSITE" id="PS50887">
    <property type="entry name" value="GGDEF"/>
    <property type="match status" value="1"/>
</dbReference>
<keyword evidence="2" id="KW-1003">Cell membrane</keyword>
<feature type="transmembrane region" description="Helical" evidence="6">
    <location>
        <begin position="6"/>
        <end position="22"/>
    </location>
</feature>
<evidence type="ECO:0000256" key="6">
    <source>
        <dbReference type="SAM" id="Phobius"/>
    </source>
</evidence>
<keyword evidence="5 6" id="KW-0472">Membrane</keyword>
<dbReference type="Gene3D" id="3.30.70.270">
    <property type="match status" value="1"/>
</dbReference>
<proteinExistence type="predicted"/>
<evidence type="ECO:0000256" key="2">
    <source>
        <dbReference type="ARBA" id="ARBA00022475"/>
    </source>
</evidence>
<dbReference type="GO" id="GO:0043709">
    <property type="term" value="P:cell adhesion involved in single-species biofilm formation"/>
    <property type="evidence" value="ECO:0007669"/>
    <property type="project" value="TreeGrafter"/>
</dbReference>
<dbReference type="InterPro" id="IPR050469">
    <property type="entry name" value="Diguanylate_Cyclase"/>
</dbReference>
<dbReference type="InterPro" id="IPR000160">
    <property type="entry name" value="GGDEF_dom"/>
</dbReference>
<keyword evidence="3 6" id="KW-0812">Transmembrane</keyword>
<dbReference type="GO" id="GO:0052621">
    <property type="term" value="F:diguanylate cyclase activity"/>
    <property type="evidence" value="ECO:0007669"/>
    <property type="project" value="TreeGrafter"/>
</dbReference>
<dbReference type="InterPro" id="IPR043128">
    <property type="entry name" value="Rev_trsase/Diguanyl_cyclase"/>
</dbReference>
<dbReference type="GO" id="GO:0071555">
    <property type="term" value="P:cell wall organization"/>
    <property type="evidence" value="ECO:0007669"/>
    <property type="project" value="InterPro"/>
</dbReference>
<dbReference type="InterPro" id="IPR011620">
    <property type="entry name" value="Sig_transdc_His_kinase_LytS_TM"/>
</dbReference>